<comment type="cofactor">
    <cofactor evidence="1">
        <name>FAD</name>
        <dbReference type="ChEBI" id="CHEBI:57692"/>
    </cofactor>
</comment>
<evidence type="ECO:0000259" key="7">
    <source>
        <dbReference type="Pfam" id="PF02852"/>
    </source>
</evidence>
<evidence type="ECO:0000256" key="4">
    <source>
        <dbReference type="ARBA" id="ARBA00022827"/>
    </source>
</evidence>
<protein>
    <submittedName>
        <fullName evidence="9">NADH oxidase</fullName>
    </submittedName>
</protein>
<keyword evidence="10" id="KW-1185">Reference proteome</keyword>
<dbReference type="SUPFAM" id="SSF55424">
    <property type="entry name" value="FAD/NAD-linked reductases, dimerisation (C-terminal) domain"/>
    <property type="match status" value="1"/>
</dbReference>
<dbReference type="Pfam" id="PF07992">
    <property type="entry name" value="Pyr_redox_2"/>
    <property type="match status" value="1"/>
</dbReference>
<keyword evidence="3" id="KW-0285">Flavoprotein</keyword>
<dbReference type="PANTHER" id="PTHR43429:SF1">
    <property type="entry name" value="NAD(P)H SULFUR OXIDOREDUCTASE (COA-DEPENDENT)"/>
    <property type="match status" value="1"/>
</dbReference>
<proteinExistence type="inferred from homology"/>
<feature type="domain" description="Pyridine nucleotide-disulphide oxidoreductase dimerisation" evidence="7">
    <location>
        <begin position="270"/>
        <end position="366"/>
    </location>
</feature>
<dbReference type="InterPro" id="IPR016156">
    <property type="entry name" value="FAD/NAD-linked_Rdtase_dimer_sf"/>
</dbReference>
<accession>A0A5K8A6F3</accession>
<keyword evidence="4" id="KW-0274">FAD</keyword>
<reference evidence="9 10" key="1">
    <citation type="submission" date="2019-11" db="EMBL/GenBank/DDBJ databases">
        <title>Comparative genomics of hydrocarbon-degrading Desulfosarcina strains.</title>
        <authorList>
            <person name="Watanabe M."/>
            <person name="Kojima H."/>
            <person name="Fukui M."/>
        </authorList>
    </citation>
    <scope>NUCLEOTIDE SEQUENCE [LARGE SCALE GENOMIC DNA]</scope>
    <source>
        <strain evidence="10">oXyS1</strain>
    </source>
</reference>
<dbReference type="RefSeq" id="WP_155309424.1">
    <property type="nucleotide sequence ID" value="NZ_AP021879.1"/>
</dbReference>
<keyword evidence="5" id="KW-0560">Oxidoreductase</keyword>
<sequence length="388" mass="41701">MSYEAQTTDFRVKLSNFSQEKKICRLSDESEIGFEKLIFATGSNPAKPQWLKGLDLNNVFFIPKNKEYLDKQIAEIEGCDKVVVVGGGFIGVEMADEIAKSGKDVTIVELLPNVLSLAFDKGLAILAEKALISRGVKVTCGKGVKKILGDRSVSGVLLDDGEIIEANAVILSVGYQPNTALAQEAGLKINEMGFIKVNEYMRTDHPDILAVGDCAEKFSFVTRTPKLTMLASTSCAEARIAGMNLYKLSTVRSFTGTISIFCTAIGDDAFGAAGVTENLANERGFEILTGLFEGVDRHPATLPGTHKQIIKLIASLDSGIILGGEMFGGKSTGELINLIGFMIQNSMTVDALLTSQIGTHPLLTAAPTAYPLIKAAESIAKKRNKYLH</sequence>
<evidence type="ECO:0000256" key="5">
    <source>
        <dbReference type="ARBA" id="ARBA00023002"/>
    </source>
</evidence>
<dbReference type="SUPFAM" id="SSF51905">
    <property type="entry name" value="FAD/NAD(P)-binding domain"/>
    <property type="match status" value="1"/>
</dbReference>
<name>A0A5K8A6F3_9BACT</name>
<dbReference type="PRINTS" id="PR00368">
    <property type="entry name" value="FADPNR"/>
</dbReference>
<evidence type="ECO:0000259" key="8">
    <source>
        <dbReference type="Pfam" id="PF07992"/>
    </source>
</evidence>
<dbReference type="InterPro" id="IPR023753">
    <property type="entry name" value="FAD/NAD-binding_dom"/>
</dbReference>
<dbReference type="EMBL" id="AP021879">
    <property type="protein sequence ID" value="BBO88049.1"/>
    <property type="molecule type" value="Genomic_DNA"/>
</dbReference>
<dbReference type="PRINTS" id="PR00469">
    <property type="entry name" value="PNDRDTASEII"/>
</dbReference>
<dbReference type="Gene3D" id="3.50.50.60">
    <property type="entry name" value="FAD/NAD(P)-binding domain"/>
    <property type="match status" value="2"/>
</dbReference>
<dbReference type="Pfam" id="PF02852">
    <property type="entry name" value="Pyr_redox_dim"/>
    <property type="match status" value="1"/>
</dbReference>
<dbReference type="InterPro" id="IPR004099">
    <property type="entry name" value="Pyr_nucl-diS_OxRdtase_dimer"/>
</dbReference>
<feature type="domain" description="FAD/NAD(P)-binding" evidence="8">
    <location>
        <begin position="21"/>
        <end position="229"/>
    </location>
</feature>
<evidence type="ECO:0000313" key="10">
    <source>
        <dbReference type="Proteomes" id="UP000422108"/>
    </source>
</evidence>
<evidence type="ECO:0000256" key="1">
    <source>
        <dbReference type="ARBA" id="ARBA00001974"/>
    </source>
</evidence>
<comment type="similarity">
    <text evidence="2">Belongs to the class-III pyridine nucleotide-disulfide oxidoreductase family.</text>
</comment>
<organism evidence="9 10">
    <name type="scientific">Desulfosarcina ovata subsp. ovata</name>
    <dbReference type="NCBI Taxonomy" id="2752305"/>
    <lineage>
        <taxon>Bacteria</taxon>
        <taxon>Pseudomonadati</taxon>
        <taxon>Thermodesulfobacteriota</taxon>
        <taxon>Desulfobacteria</taxon>
        <taxon>Desulfobacterales</taxon>
        <taxon>Desulfosarcinaceae</taxon>
        <taxon>Desulfosarcina</taxon>
    </lineage>
</organism>
<dbReference type="PANTHER" id="PTHR43429">
    <property type="entry name" value="PYRIDINE NUCLEOTIDE-DISULFIDE OXIDOREDUCTASE DOMAIN-CONTAINING"/>
    <property type="match status" value="1"/>
</dbReference>
<keyword evidence="6" id="KW-0676">Redox-active center</keyword>
<evidence type="ECO:0000256" key="6">
    <source>
        <dbReference type="ARBA" id="ARBA00023284"/>
    </source>
</evidence>
<evidence type="ECO:0000256" key="3">
    <source>
        <dbReference type="ARBA" id="ARBA00022630"/>
    </source>
</evidence>
<dbReference type="InterPro" id="IPR036188">
    <property type="entry name" value="FAD/NAD-bd_sf"/>
</dbReference>
<dbReference type="Proteomes" id="UP000422108">
    <property type="component" value="Chromosome"/>
</dbReference>
<dbReference type="AlphaFoldDB" id="A0A5K8A6F3"/>
<dbReference type="GO" id="GO:0016491">
    <property type="term" value="F:oxidoreductase activity"/>
    <property type="evidence" value="ECO:0007669"/>
    <property type="project" value="UniProtKB-KW"/>
</dbReference>
<gene>
    <name evidence="9" type="ORF">DSCOOX_12290</name>
</gene>
<evidence type="ECO:0000256" key="2">
    <source>
        <dbReference type="ARBA" id="ARBA00009130"/>
    </source>
</evidence>
<evidence type="ECO:0000313" key="9">
    <source>
        <dbReference type="EMBL" id="BBO88049.1"/>
    </source>
</evidence>
<dbReference type="InterPro" id="IPR050260">
    <property type="entry name" value="FAD-bd_OxRdtase"/>
</dbReference>